<sequence>FTGSLEPFPLRPQSSHFECFFTTTKAADGSAPDSALLFLASRPALLLIEETRAPTVD</sequence>
<dbReference type="AlphaFoldDB" id="A0A803QSK9"/>
<evidence type="ECO:0000313" key="1">
    <source>
        <dbReference type="EnsemblPlants" id="cds.evm.model.ctgX60.2"/>
    </source>
</evidence>
<organism evidence="1 2">
    <name type="scientific">Cannabis sativa</name>
    <name type="common">Hemp</name>
    <name type="synonym">Marijuana</name>
    <dbReference type="NCBI Taxonomy" id="3483"/>
    <lineage>
        <taxon>Eukaryota</taxon>
        <taxon>Viridiplantae</taxon>
        <taxon>Streptophyta</taxon>
        <taxon>Embryophyta</taxon>
        <taxon>Tracheophyta</taxon>
        <taxon>Spermatophyta</taxon>
        <taxon>Magnoliopsida</taxon>
        <taxon>eudicotyledons</taxon>
        <taxon>Gunneridae</taxon>
        <taxon>Pentapetalae</taxon>
        <taxon>rosids</taxon>
        <taxon>fabids</taxon>
        <taxon>Rosales</taxon>
        <taxon>Cannabaceae</taxon>
        <taxon>Cannabis</taxon>
    </lineage>
</organism>
<proteinExistence type="predicted"/>
<accession>A0A803QSK9</accession>
<keyword evidence="2" id="KW-1185">Reference proteome</keyword>
<name>A0A803QSK9_CANSA</name>
<dbReference type="Proteomes" id="UP000596661">
    <property type="component" value="Unassembled WGS sequence"/>
</dbReference>
<evidence type="ECO:0000313" key="2">
    <source>
        <dbReference type="Proteomes" id="UP000596661"/>
    </source>
</evidence>
<dbReference type="EnsemblPlants" id="evm.model.ctgX60.2">
    <property type="protein sequence ID" value="cds.evm.model.ctgX60.2"/>
    <property type="gene ID" value="evm.TU.ctgX60.2"/>
</dbReference>
<dbReference type="Gramene" id="evm.model.ctgX60.2">
    <property type="protein sequence ID" value="cds.evm.model.ctgX60.2"/>
    <property type="gene ID" value="evm.TU.ctgX60.2"/>
</dbReference>
<protein>
    <submittedName>
        <fullName evidence="1">Uncharacterized protein</fullName>
    </submittedName>
</protein>
<reference evidence="1" key="1">
    <citation type="submission" date="2021-03" db="UniProtKB">
        <authorList>
            <consortium name="EnsemblPlants"/>
        </authorList>
    </citation>
    <scope>IDENTIFICATION</scope>
</reference>